<evidence type="ECO:0000256" key="1">
    <source>
        <dbReference type="SAM" id="Phobius"/>
    </source>
</evidence>
<feature type="transmembrane region" description="Helical" evidence="1">
    <location>
        <begin position="6"/>
        <end position="24"/>
    </location>
</feature>
<organism evidence="2 3">
    <name type="scientific">Rhizoclosmatium globosum</name>
    <dbReference type="NCBI Taxonomy" id="329046"/>
    <lineage>
        <taxon>Eukaryota</taxon>
        <taxon>Fungi</taxon>
        <taxon>Fungi incertae sedis</taxon>
        <taxon>Chytridiomycota</taxon>
        <taxon>Chytridiomycota incertae sedis</taxon>
        <taxon>Chytridiomycetes</taxon>
        <taxon>Chytridiales</taxon>
        <taxon>Chytriomycetaceae</taxon>
        <taxon>Rhizoclosmatium</taxon>
    </lineage>
</organism>
<keyword evidence="1" id="KW-0472">Membrane</keyword>
<protein>
    <submittedName>
        <fullName evidence="2">Uncharacterized protein</fullName>
    </submittedName>
</protein>
<comment type="caution">
    <text evidence="2">The sequence shown here is derived from an EMBL/GenBank/DDBJ whole genome shotgun (WGS) entry which is preliminary data.</text>
</comment>
<sequence length="409" mass="46684">MSLQTYRLILIPAVILVTIGWILFATNNLPQAHRVSLSSYTNFTSFSDLLGRPSSNQSISNDVFDESITAPAEKTTNTEASNELYTSYPQIILEHNIVYIKNKSDIVAGKEYSLLLRPDGSHVGLRQGLYLMVEHEVAWMERQFLYPTLAYLNGDLEFKFKMFVPGMFTVTLFYNSLGDKPWNWNTGYMHFSAELHRLGQFQILVTSVDTAEKVLSNHLAHLPYCAISDMEYLQRGRILASSLFPASKFNSNDTGYEDLNKEHSHRWRFLPEHCQLYYFSNDETNMCLRDRNVTFLGDSTVFEGVTRLMFQMTGKVDGNKWTCTKSTERCPDRYMREMALSTAAEGSKTQSWLSHVWSANLEACENGPGLFRFRMNCLFSGPSSGLLSLSFVITLRIQWGTVTKLIGRI</sequence>
<evidence type="ECO:0000313" key="3">
    <source>
        <dbReference type="Proteomes" id="UP000193642"/>
    </source>
</evidence>
<gene>
    <name evidence="2" type="ORF">BCR33DRAFT_328248</name>
</gene>
<accession>A0A1Y2C4F4</accession>
<proteinExistence type="predicted"/>
<keyword evidence="1" id="KW-0812">Transmembrane</keyword>
<evidence type="ECO:0000313" key="2">
    <source>
        <dbReference type="EMBL" id="ORY41920.1"/>
    </source>
</evidence>
<keyword evidence="1" id="KW-1133">Transmembrane helix</keyword>
<keyword evidence="3" id="KW-1185">Reference proteome</keyword>
<dbReference type="EMBL" id="MCGO01000030">
    <property type="protein sequence ID" value="ORY41920.1"/>
    <property type="molecule type" value="Genomic_DNA"/>
</dbReference>
<dbReference type="AlphaFoldDB" id="A0A1Y2C4F4"/>
<dbReference type="Proteomes" id="UP000193642">
    <property type="component" value="Unassembled WGS sequence"/>
</dbReference>
<name>A0A1Y2C4F4_9FUNG</name>
<reference evidence="2 3" key="1">
    <citation type="submission" date="2016-07" db="EMBL/GenBank/DDBJ databases">
        <title>Pervasive Adenine N6-methylation of Active Genes in Fungi.</title>
        <authorList>
            <consortium name="DOE Joint Genome Institute"/>
            <person name="Mondo S.J."/>
            <person name="Dannebaum R.O."/>
            <person name="Kuo R.C."/>
            <person name="Labutti K."/>
            <person name="Haridas S."/>
            <person name="Kuo A."/>
            <person name="Salamov A."/>
            <person name="Ahrendt S.R."/>
            <person name="Lipzen A."/>
            <person name="Sullivan W."/>
            <person name="Andreopoulos W.B."/>
            <person name="Clum A."/>
            <person name="Lindquist E."/>
            <person name="Daum C."/>
            <person name="Ramamoorthy G.K."/>
            <person name="Gryganskyi A."/>
            <person name="Culley D."/>
            <person name="Magnuson J.K."/>
            <person name="James T.Y."/>
            <person name="O'Malley M.A."/>
            <person name="Stajich J.E."/>
            <person name="Spatafora J.W."/>
            <person name="Visel A."/>
            <person name="Grigoriev I.V."/>
        </authorList>
    </citation>
    <scope>NUCLEOTIDE SEQUENCE [LARGE SCALE GENOMIC DNA]</scope>
    <source>
        <strain evidence="2 3">JEL800</strain>
    </source>
</reference>